<dbReference type="EMBL" id="AP014680">
    <property type="protein sequence ID" value="BAP85130.1"/>
    <property type="molecule type" value="Genomic_DNA"/>
</dbReference>
<proteinExistence type="predicted"/>
<organism evidence="2 3">
    <name type="scientific">Paucilactobacillus hokkaidonensis JCM 18461</name>
    <dbReference type="NCBI Taxonomy" id="1291742"/>
    <lineage>
        <taxon>Bacteria</taxon>
        <taxon>Bacillati</taxon>
        <taxon>Bacillota</taxon>
        <taxon>Bacilli</taxon>
        <taxon>Lactobacillales</taxon>
        <taxon>Lactobacillaceae</taxon>
        <taxon>Paucilactobacillus</taxon>
    </lineage>
</organism>
<feature type="domain" description="PRD" evidence="1">
    <location>
        <begin position="11"/>
        <end position="110"/>
    </location>
</feature>
<dbReference type="SUPFAM" id="SSF63520">
    <property type="entry name" value="PTS-regulatory domain, PRD"/>
    <property type="match status" value="1"/>
</dbReference>
<dbReference type="InterPro" id="IPR020044">
    <property type="entry name" value="PRD_EF0829/AHA3910"/>
</dbReference>
<dbReference type="InterPro" id="IPR036634">
    <property type="entry name" value="PRD_sf"/>
</dbReference>
<dbReference type="PROSITE" id="PS51372">
    <property type="entry name" value="PRD_2"/>
    <property type="match status" value="1"/>
</dbReference>
<protein>
    <recommendedName>
        <fullName evidence="1">PRD domain-containing protein</fullName>
    </recommendedName>
</protein>
<dbReference type="Proteomes" id="UP000031620">
    <property type="component" value="Chromosome"/>
</dbReference>
<name>A0A0A1GT56_9LACO</name>
<dbReference type="STRING" id="1291742.LOOC260_105730"/>
<dbReference type="HOGENOM" id="CLU_145335_0_0_9"/>
<dbReference type="InterPro" id="IPR011608">
    <property type="entry name" value="PRD"/>
</dbReference>
<evidence type="ECO:0000313" key="2">
    <source>
        <dbReference type="EMBL" id="BAP85130.1"/>
    </source>
</evidence>
<dbReference type="KEGG" id="lho:LOOC260_105730"/>
<sequence length="110" mass="12320">MQVNSDTERIIEDSKFPSETKEALNFTLDKMKAFNIVPTDVQVTILTNHIAEMVARSKSGEKLMDVDPTMFDEVSTEAMTIADDLVKHIGNLAVSEKYVVSIHFETAKNN</sequence>
<accession>A0A0A1GT56</accession>
<reference evidence="2 3" key="1">
    <citation type="submission" date="2014-11" db="EMBL/GenBank/DDBJ databases">
        <title>Complete genome sequence and analysis of Lactobacillus hokkaidonensis LOOC260T.</title>
        <authorList>
            <person name="Tanizawa Y."/>
            <person name="Tohno M."/>
            <person name="Kaminuma E."/>
            <person name="Nakamura Y."/>
            <person name="Arita M."/>
        </authorList>
    </citation>
    <scope>NUCLEOTIDE SEQUENCE [LARGE SCALE GENOMIC DNA]</scope>
    <source>
        <strain evidence="2 3">LOOC260</strain>
    </source>
</reference>
<gene>
    <name evidence="2" type="ORF">LOOC260_105730</name>
</gene>
<dbReference type="GO" id="GO:0006355">
    <property type="term" value="P:regulation of DNA-templated transcription"/>
    <property type="evidence" value="ECO:0007669"/>
    <property type="project" value="InterPro"/>
</dbReference>
<dbReference type="Gene3D" id="1.10.1790.10">
    <property type="entry name" value="PRD domain"/>
    <property type="match status" value="1"/>
</dbReference>
<dbReference type="AlphaFoldDB" id="A0A0A1GT56"/>
<evidence type="ECO:0000313" key="3">
    <source>
        <dbReference type="Proteomes" id="UP000031620"/>
    </source>
</evidence>
<dbReference type="NCBIfam" id="TIGR03582">
    <property type="entry name" value="EF_0829"/>
    <property type="match status" value="1"/>
</dbReference>
<dbReference type="RefSeq" id="WP_041092847.1">
    <property type="nucleotide sequence ID" value="NZ_AP014680.1"/>
</dbReference>
<evidence type="ECO:0000259" key="1">
    <source>
        <dbReference type="PROSITE" id="PS51372"/>
    </source>
</evidence>